<comment type="caution">
    <text evidence="2">The sequence shown here is derived from an EMBL/GenBank/DDBJ whole genome shotgun (WGS) entry which is preliminary data.</text>
</comment>
<dbReference type="RefSeq" id="XP_070858500.1">
    <property type="nucleotide sequence ID" value="XM_071003561.1"/>
</dbReference>
<keyword evidence="1" id="KW-0732">Signal</keyword>
<feature type="signal peptide" evidence="1">
    <location>
        <begin position="1"/>
        <end position="18"/>
    </location>
</feature>
<keyword evidence="3" id="KW-1185">Reference proteome</keyword>
<gene>
    <name evidence="2" type="ORF">HOO65_050441</name>
</gene>
<sequence>MQPWTVTFLLALAGTAIAMPAVEPAADVADTHAIIAARDYTNCCKWYKACWCDDSYGTRRAVDMKPNCKKAPTFPNSHEADFSDHMIRVALHIHPGFQVFDIHKQALHPTFWVGTFSSFSFRF</sequence>
<dbReference type="EMBL" id="JABSNW010000005">
    <property type="protein sequence ID" value="KAL2887320.1"/>
    <property type="molecule type" value="Genomic_DNA"/>
</dbReference>
<dbReference type="Proteomes" id="UP001610728">
    <property type="component" value="Unassembled WGS sequence"/>
</dbReference>
<evidence type="ECO:0000313" key="2">
    <source>
        <dbReference type="EMBL" id="KAL2887320.1"/>
    </source>
</evidence>
<evidence type="ECO:0000313" key="3">
    <source>
        <dbReference type="Proteomes" id="UP001610728"/>
    </source>
</evidence>
<name>A0ABR4MGB3_9PEZI</name>
<organism evidence="2 3">
    <name type="scientific">Ceratocystis lukuohia</name>
    <dbReference type="NCBI Taxonomy" id="2019550"/>
    <lineage>
        <taxon>Eukaryota</taxon>
        <taxon>Fungi</taxon>
        <taxon>Dikarya</taxon>
        <taxon>Ascomycota</taxon>
        <taxon>Pezizomycotina</taxon>
        <taxon>Sordariomycetes</taxon>
        <taxon>Hypocreomycetidae</taxon>
        <taxon>Microascales</taxon>
        <taxon>Ceratocystidaceae</taxon>
        <taxon>Ceratocystis</taxon>
    </lineage>
</organism>
<reference evidence="2 3" key="1">
    <citation type="submission" date="2020-05" db="EMBL/GenBank/DDBJ databases">
        <title>Ceratocystis lukuohia genome.</title>
        <authorList>
            <person name="Harrington T.C."/>
            <person name="Kim K."/>
            <person name="Mayers C.G."/>
        </authorList>
    </citation>
    <scope>NUCLEOTIDE SEQUENCE [LARGE SCALE GENOMIC DNA]</scope>
    <source>
        <strain evidence="2 3">C4212</strain>
    </source>
</reference>
<evidence type="ECO:0008006" key="4">
    <source>
        <dbReference type="Google" id="ProtNLM"/>
    </source>
</evidence>
<feature type="chain" id="PRO_5045641091" description="Extracellular membrane protein CFEM domain-containing protein" evidence="1">
    <location>
        <begin position="19"/>
        <end position="123"/>
    </location>
</feature>
<proteinExistence type="predicted"/>
<dbReference type="GeneID" id="98119053"/>
<protein>
    <recommendedName>
        <fullName evidence="4">Extracellular membrane protein CFEM domain-containing protein</fullName>
    </recommendedName>
</protein>
<evidence type="ECO:0000256" key="1">
    <source>
        <dbReference type="SAM" id="SignalP"/>
    </source>
</evidence>
<accession>A0ABR4MGB3</accession>